<feature type="transmembrane region" description="Helical" evidence="10">
    <location>
        <begin position="423"/>
        <end position="442"/>
    </location>
</feature>
<feature type="transmembrane region" description="Helical" evidence="10">
    <location>
        <begin position="347"/>
        <end position="370"/>
    </location>
</feature>
<evidence type="ECO:0000256" key="1">
    <source>
        <dbReference type="ARBA" id="ARBA00004141"/>
    </source>
</evidence>
<comment type="caution">
    <text evidence="11">The sequence shown here is derived from an EMBL/GenBank/DDBJ whole genome shotgun (WGS) entry which is preliminary data.</text>
</comment>
<dbReference type="PROSITE" id="PS50267">
    <property type="entry name" value="NA_NEUROTRAN_SYMP_3"/>
    <property type="match status" value="1"/>
</dbReference>
<evidence type="ECO:0000256" key="6">
    <source>
        <dbReference type="ARBA" id="ARBA00023136"/>
    </source>
</evidence>
<organism evidence="11 12">
    <name type="scientific">Sinanodonta woodiana</name>
    <name type="common">Chinese pond mussel</name>
    <name type="synonym">Anodonta woodiana</name>
    <dbReference type="NCBI Taxonomy" id="1069815"/>
    <lineage>
        <taxon>Eukaryota</taxon>
        <taxon>Metazoa</taxon>
        <taxon>Spiralia</taxon>
        <taxon>Lophotrochozoa</taxon>
        <taxon>Mollusca</taxon>
        <taxon>Bivalvia</taxon>
        <taxon>Autobranchia</taxon>
        <taxon>Heteroconchia</taxon>
        <taxon>Palaeoheterodonta</taxon>
        <taxon>Unionida</taxon>
        <taxon>Unionoidea</taxon>
        <taxon>Unionidae</taxon>
        <taxon>Unioninae</taxon>
        <taxon>Sinanodonta</taxon>
    </lineage>
</organism>
<evidence type="ECO:0000256" key="7">
    <source>
        <dbReference type="ARBA" id="ARBA00023180"/>
    </source>
</evidence>
<feature type="transmembrane region" description="Helical" evidence="10">
    <location>
        <begin position="234"/>
        <end position="254"/>
    </location>
</feature>
<dbReference type="InterPro" id="IPR000175">
    <property type="entry name" value="Na/ntran_symport"/>
</dbReference>
<feature type="transmembrane region" description="Helical" evidence="10">
    <location>
        <begin position="454"/>
        <end position="475"/>
    </location>
</feature>
<feature type="binding site" evidence="8">
    <location>
        <position position="398"/>
    </location>
    <ligand>
        <name>Na(+)</name>
        <dbReference type="ChEBI" id="CHEBI:29101"/>
        <label>1</label>
    </ligand>
</feature>
<evidence type="ECO:0000256" key="2">
    <source>
        <dbReference type="ARBA" id="ARBA00006459"/>
    </source>
</evidence>
<evidence type="ECO:0000313" key="11">
    <source>
        <dbReference type="EMBL" id="KAL3877326.1"/>
    </source>
</evidence>
<dbReference type="Pfam" id="PF00209">
    <property type="entry name" value="SNF"/>
    <property type="match status" value="2"/>
</dbReference>
<evidence type="ECO:0000256" key="4">
    <source>
        <dbReference type="ARBA" id="ARBA00022692"/>
    </source>
</evidence>
<feature type="binding site" evidence="8">
    <location>
        <position position="319"/>
    </location>
    <ligand>
        <name>Na(+)</name>
        <dbReference type="ChEBI" id="CHEBI:29101"/>
        <label>1</label>
    </ligand>
</feature>
<protein>
    <recommendedName>
        <fullName evidence="13">Transporter</fullName>
    </recommendedName>
</protein>
<comment type="similarity">
    <text evidence="2">Belongs to the sodium:neurotransmitter symporter (SNF) (TC 2.A.22) family.</text>
</comment>
<keyword evidence="7" id="KW-0325">Glycoprotein</keyword>
<gene>
    <name evidence="11" type="ORF">ACJMK2_035056</name>
</gene>
<name>A0ABD3WTL2_SINWO</name>
<keyword evidence="5 10" id="KW-1133">Transmembrane helix</keyword>
<dbReference type="InterPro" id="IPR037272">
    <property type="entry name" value="SNS_sf"/>
</dbReference>
<reference evidence="11 12" key="1">
    <citation type="submission" date="2024-11" db="EMBL/GenBank/DDBJ databases">
        <title>Chromosome-level genome assembly of the freshwater bivalve Anodonta woodiana.</title>
        <authorList>
            <person name="Chen X."/>
        </authorList>
    </citation>
    <scope>NUCLEOTIDE SEQUENCE [LARGE SCALE GENOMIC DNA]</scope>
    <source>
        <strain evidence="11">MN2024</strain>
        <tissue evidence="11">Gills</tissue>
    </source>
</reference>
<dbReference type="PANTHER" id="PTHR11616">
    <property type="entry name" value="SODIUM/CHLORIDE DEPENDENT TRANSPORTER"/>
    <property type="match status" value="1"/>
</dbReference>
<keyword evidence="4 10" id="KW-0812">Transmembrane</keyword>
<dbReference type="PANTHER" id="PTHR11616:SF321">
    <property type="entry name" value="SODIUM-DEPENDENT NUTRIENT AMINO ACID TRANSPORTER 1-RELATED"/>
    <property type="match status" value="1"/>
</dbReference>
<feature type="disulfide bond" evidence="9">
    <location>
        <begin position="154"/>
        <end position="163"/>
    </location>
</feature>
<keyword evidence="8" id="KW-0915">Sodium</keyword>
<evidence type="ECO:0000256" key="3">
    <source>
        <dbReference type="ARBA" id="ARBA00022448"/>
    </source>
</evidence>
<dbReference type="SUPFAM" id="SSF161070">
    <property type="entry name" value="SNF-like"/>
    <property type="match status" value="1"/>
</dbReference>
<dbReference type="EMBL" id="JBJQND010000005">
    <property type="protein sequence ID" value="KAL3877326.1"/>
    <property type="molecule type" value="Genomic_DNA"/>
</dbReference>
<feature type="transmembrane region" description="Helical" evidence="10">
    <location>
        <begin position="531"/>
        <end position="552"/>
    </location>
</feature>
<feature type="transmembrane region" description="Helical" evidence="10">
    <location>
        <begin position="304"/>
        <end position="327"/>
    </location>
</feature>
<feature type="transmembrane region" description="Helical" evidence="10">
    <location>
        <begin position="382"/>
        <end position="411"/>
    </location>
</feature>
<feature type="transmembrane region" description="Helical" evidence="10">
    <location>
        <begin position="41"/>
        <end position="60"/>
    </location>
</feature>
<dbReference type="AlphaFoldDB" id="A0ABD3WTL2"/>
<keyword evidence="6 10" id="KW-0472">Membrane</keyword>
<keyword evidence="3" id="KW-0813">Transport</keyword>
<feature type="transmembrane region" description="Helical" evidence="10">
    <location>
        <begin position="263"/>
        <end position="284"/>
    </location>
</feature>
<evidence type="ECO:0000256" key="10">
    <source>
        <dbReference type="SAM" id="Phobius"/>
    </source>
</evidence>
<feature type="transmembrane region" description="Helical" evidence="10">
    <location>
        <begin position="495"/>
        <end position="519"/>
    </location>
</feature>
<feature type="transmembrane region" description="Helical" evidence="10">
    <location>
        <begin position="111"/>
        <end position="142"/>
    </location>
</feature>
<accession>A0ABD3WTL2</accession>
<dbReference type="PRINTS" id="PR00176">
    <property type="entry name" value="NANEUSMPORT"/>
</dbReference>
<comment type="subcellular location">
    <subcellularLocation>
        <location evidence="1">Membrane</location>
        <topology evidence="1">Multi-pass membrane protein</topology>
    </subcellularLocation>
</comment>
<dbReference type="GO" id="GO:0016020">
    <property type="term" value="C:membrane"/>
    <property type="evidence" value="ECO:0007669"/>
    <property type="project" value="UniProtKB-SubCell"/>
</dbReference>
<dbReference type="Proteomes" id="UP001634394">
    <property type="component" value="Unassembled WGS sequence"/>
</dbReference>
<sequence>MSDTMGNSELDIINGDENITKAKSDEELKTKSDRGTWSKHVEFILSLVGYTVGIGSVWRFPTTCMRNGGGAFLIPYLFFLVLCGGPLYYMEICLGQFTGKSAVGAFELCKIFRGLGIVMVAMSFMSLFYNGILMAWILYFIYQSFSSPLTWSTCGNWWNTPLCTQYGYIQNVSSNGTGFATNISEFPTFTLQTTPDSQNTSVIIRNDIYSSAANEFWLNNVLRRSSSLEDFGTIQTHLTLSLLASWLLISICMIKGVHSIGKVVYVTAIVPYLLLTVILIRALTLDGAIDGIELYLKPKFSTLLEFQVWLDAAIQVFYSLGPCWGGVITMASHNKFHQRNIRQVPDFILPFLTPLLHPNLHCPGLVFVVYPEAVSRMPLPQLWGVLFFFMLITVFLDSMFGMAETVVGALIDSFPHCLLRWKMYVVIGVNVVLFVFGLPFTTNGGIYLFQLFDWYSASIGLLLGSAVEVIVLGWIYGFNRLSSDIKLMTGKDSSIFLRTMICILTPIAVTVCFVLRMTSYGEPDYGDGYKYKPYAIAIGNFLAFIPIIPLIISMIRQCSSTSGSCSMRLKSLFSPTQKWGPNHRKTRKEYIIIYDQKPSFYKRVKSNLIGTQDTPFI</sequence>
<keyword evidence="9" id="KW-1015">Disulfide bond</keyword>
<evidence type="ECO:0000256" key="8">
    <source>
        <dbReference type="PIRSR" id="PIRSR600175-1"/>
    </source>
</evidence>
<feature type="transmembrane region" description="Helical" evidence="10">
    <location>
        <begin position="72"/>
        <end position="90"/>
    </location>
</feature>
<evidence type="ECO:0000313" key="12">
    <source>
        <dbReference type="Proteomes" id="UP001634394"/>
    </source>
</evidence>
<feature type="binding site" evidence="8">
    <location>
        <position position="397"/>
    </location>
    <ligand>
        <name>Na(+)</name>
        <dbReference type="ChEBI" id="CHEBI:29101"/>
        <label>1</label>
    </ligand>
</feature>
<evidence type="ECO:0008006" key="13">
    <source>
        <dbReference type="Google" id="ProtNLM"/>
    </source>
</evidence>
<keyword evidence="12" id="KW-1185">Reference proteome</keyword>
<feature type="binding site" evidence="8">
    <location>
        <position position="49"/>
    </location>
    <ligand>
        <name>Na(+)</name>
        <dbReference type="ChEBI" id="CHEBI:29101"/>
        <label>2</label>
    </ligand>
</feature>
<keyword evidence="8" id="KW-0479">Metal-binding</keyword>
<evidence type="ECO:0000256" key="9">
    <source>
        <dbReference type="PIRSR" id="PIRSR600175-2"/>
    </source>
</evidence>
<evidence type="ECO:0000256" key="5">
    <source>
        <dbReference type="ARBA" id="ARBA00022989"/>
    </source>
</evidence>
<proteinExistence type="inferred from homology"/>
<feature type="binding site" evidence="8">
    <location>
        <position position="52"/>
    </location>
    <ligand>
        <name>Na(+)</name>
        <dbReference type="ChEBI" id="CHEBI:29101"/>
        <label>1</label>
    </ligand>
</feature>